<dbReference type="Proteomes" id="UP000264353">
    <property type="component" value="Chromosome A1"/>
</dbReference>
<keyword evidence="3" id="KW-0862">Zinc</keyword>
<dbReference type="InterPro" id="IPR007527">
    <property type="entry name" value="Znf_SWIM"/>
</dbReference>
<name>A0A398AP54_BRACM</name>
<evidence type="ECO:0000256" key="2">
    <source>
        <dbReference type="ARBA" id="ARBA00022771"/>
    </source>
</evidence>
<dbReference type="PROSITE" id="PS50966">
    <property type="entry name" value="ZF_SWIM"/>
    <property type="match status" value="1"/>
</dbReference>
<evidence type="ECO:0000256" key="1">
    <source>
        <dbReference type="ARBA" id="ARBA00022723"/>
    </source>
</evidence>
<dbReference type="PANTHER" id="PTHR31973:SF187">
    <property type="entry name" value="MUTATOR TRANSPOSASE MUDRA PROTEIN"/>
    <property type="match status" value="1"/>
</dbReference>
<dbReference type="Pfam" id="PF04434">
    <property type="entry name" value="SWIM"/>
    <property type="match status" value="1"/>
</dbReference>
<evidence type="ECO:0000256" key="3">
    <source>
        <dbReference type="ARBA" id="ARBA00022833"/>
    </source>
</evidence>
<evidence type="ECO:0000259" key="5">
    <source>
        <dbReference type="PROSITE" id="PS50966"/>
    </source>
</evidence>
<dbReference type="AlphaFoldDB" id="A0A398AP54"/>
<feature type="domain" description="SWIM-type" evidence="5">
    <location>
        <begin position="286"/>
        <end position="317"/>
    </location>
</feature>
<evidence type="ECO:0000313" key="6">
    <source>
        <dbReference type="EMBL" id="RID79485.1"/>
    </source>
</evidence>
<organism evidence="6 7">
    <name type="scientific">Brassica campestris</name>
    <name type="common">Field mustard</name>
    <dbReference type="NCBI Taxonomy" id="3711"/>
    <lineage>
        <taxon>Eukaryota</taxon>
        <taxon>Viridiplantae</taxon>
        <taxon>Streptophyta</taxon>
        <taxon>Embryophyta</taxon>
        <taxon>Tracheophyta</taxon>
        <taxon>Spermatophyta</taxon>
        <taxon>Magnoliopsida</taxon>
        <taxon>eudicotyledons</taxon>
        <taxon>Gunneridae</taxon>
        <taxon>Pentapetalae</taxon>
        <taxon>rosids</taxon>
        <taxon>malvids</taxon>
        <taxon>Brassicales</taxon>
        <taxon>Brassicaceae</taxon>
        <taxon>Brassiceae</taxon>
        <taxon>Brassica</taxon>
    </lineage>
</organism>
<dbReference type="PANTHER" id="PTHR31973">
    <property type="entry name" value="POLYPROTEIN, PUTATIVE-RELATED"/>
    <property type="match status" value="1"/>
</dbReference>
<proteinExistence type="predicted"/>
<keyword evidence="1" id="KW-0479">Metal-binding</keyword>
<dbReference type="InterPro" id="IPR025452">
    <property type="entry name" value="DUF4218"/>
</dbReference>
<protein>
    <recommendedName>
        <fullName evidence="5">SWIM-type domain-containing protein</fullName>
    </recommendedName>
</protein>
<sequence>MTNNHVFNWNIQGIRAFFRDLSTCTHKEDVVEQLHENILILLCNFEKIFPPIFFDVMEHLAANDRLLVSKEKCRETRRICLKTIADEYQEQFTRMYDYVGALKESNPGSTIILGTKANNLDLGLENGLTLVSDQQKGLIAAKESVLPYCEHRMCARHILTNLYKKHEIFEQRVDDFKILNHEAYEDLMRCSACHWSRTFFTGFAKCDAVENNMSESFNSVIKDGRSKPLVGLLKDIWIHFMKSNEGKMRMIDEYEGEVTPNVKKTLNKERKKVKDCTPICGGRGWVNVRNKVSCTCRRYEVIGIPCSHMISALLAENRNARTPESLVSEWLSTPKWKVGYEHILKPNNGMELWPMNRDVRVLPPPFKESRGRKKI</sequence>
<keyword evidence="2 4" id="KW-0863">Zinc-finger</keyword>
<dbReference type="InterPro" id="IPR006564">
    <property type="entry name" value="Znf_PMZ"/>
</dbReference>
<evidence type="ECO:0000313" key="7">
    <source>
        <dbReference type="Proteomes" id="UP000264353"/>
    </source>
</evidence>
<gene>
    <name evidence="6" type="ORF">BRARA_A02221</name>
</gene>
<dbReference type="SMART" id="SM00575">
    <property type="entry name" value="ZnF_PMZ"/>
    <property type="match status" value="1"/>
</dbReference>
<evidence type="ECO:0000256" key="4">
    <source>
        <dbReference type="PROSITE-ProRule" id="PRU00325"/>
    </source>
</evidence>
<dbReference type="Pfam" id="PF13960">
    <property type="entry name" value="DUF4218"/>
    <property type="match status" value="1"/>
</dbReference>
<accession>A0A398AP54</accession>
<reference evidence="6 7" key="1">
    <citation type="submission" date="2018-06" db="EMBL/GenBank/DDBJ databases">
        <title>WGS assembly of Brassica rapa FPsc.</title>
        <authorList>
            <person name="Bowman J."/>
            <person name="Kohchi T."/>
            <person name="Yamato K."/>
            <person name="Jenkins J."/>
            <person name="Shu S."/>
            <person name="Ishizaki K."/>
            <person name="Yamaoka S."/>
            <person name="Nishihama R."/>
            <person name="Nakamura Y."/>
            <person name="Berger F."/>
            <person name="Adam C."/>
            <person name="Aki S."/>
            <person name="Althoff F."/>
            <person name="Araki T."/>
            <person name="Arteaga-Vazquez M."/>
            <person name="Balasubrmanian S."/>
            <person name="Bauer D."/>
            <person name="Boehm C."/>
            <person name="Briginshaw L."/>
            <person name="Caballero-Perez J."/>
            <person name="Catarino B."/>
            <person name="Chen F."/>
            <person name="Chiyoda S."/>
            <person name="Chovatia M."/>
            <person name="Davies K."/>
            <person name="Delmans M."/>
            <person name="Demura T."/>
            <person name="Dierschke T."/>
            <person name="Dolan L."/>
            <person name="Dorantes-Acosta A."/>
            <person name="Eklund D."/>
            <person name="Florent S."/>
            <person name="Flores-Sandoval E."/>
            <person name="Fujiyama A."/>
            <person name="Fukuzawa H."/>
            <person name="Galik B."/>
            <person name="Grimanelli D."/>
            <person name="Grimwood J."/>
            <person name="Grossniklaus U."/>
            <person name="Hamada T."/>
            <person name="Haseloff J."/>
            <person name="Hetherington A."/>
            <person name="Higo A."/>
            <person name="Hirakawa Y."/>
            <person name="Hundley H."/>
            <person name="Ikeda Y."/>
            <person name="Inoue K."/>
            <person name="Inoue S."/>
            <person name="Ishida S."/>
            <person name="Jia Q."/>
            <person name="Kakita M."/>
            <person name="Kanazawa T."/>
            <person name="Kawai Y."/>
            <person name="Kawashima T."/>
            <person name="Kennedy M."/>
            <person name="Kinose K."/>
            <person name="Kinoshita T."/>
            <person name="Kohara Y."/>
            <person name="Koide E."/>
            <person name="Komatsu K."/>
            <person name="Kopischke S."/>
            <person name="Kubo M."/>
            <person name="Kyozuka J."/>
            <person name="Lagercrantz U."/>
            <person name="Lin S."/>
            <person name="Lindquist E."/>
            <person name="Lipzen A."/>
            <person name="Lu C."/>
            <person name="Luna E."/>
            <person name="Martienssen R."/>
            <person name="Minamino N."/>
            <person name="Mizutani M."/>
            <person name="Mizutani M."/>
            <person name="Mochizuki N."/>
            <person name="Monte I."/>
            <person name="Mosher R."/>
            <person name="Nagasaki H."/>
            <person name="Nakagami H."/>
            <person name="Naramoto S."/>
            <person name="Nishitani K."/>
            <person name="Ohtani M."/>
            <person name="Okamoto T."/>
            <person name="Okumura M."/>
            <person name="Phillips J."/>
            <person name="Pollak B."/>
            <person name="Reinders A."/>
            <person name="Roevekamp M."/>
            <person name="Sano R."/>
            <person name="Sawa S."/>
            <person name="Schmid M."/>
            <person name="Shirakawa M."/>
            <person name="Solano R."/>
            <person name="Spunde A."/>
            <person name="Suetsugu N."/>
            <person name="Sugano S."/>
            <person name="Sugiyama A."/>
            <person name="Sun R."/>
            <person name="Suzuki Y."/>
            <person name="Takenaka M."/>
            <person name="Takezawa D."/>
            <person name="Tomogane H."/>
            <person name="Tsuzuki M."/>
            <person name="Ueda T."/>
            <person name="Umeda M."/>
            <person name="Ward J."/>
            <person name="Watanabe Y."/>
            <person name="Yazaki K."/>
            <person name="Yokoyama R."/>
            <person name="Yoshitake Y."/>
            <person name="Yotsui I."/>
            <person name="Zachgo S."/>
            <person name="Schmutz J."/>
        </authorList>
    </citation>
    <scope>NUCLEOTIDE SEQUENCE [LARGE SCALE GENOMIC DNA]</scope>
    <source>
        <strain evidence="7">cv. B-3</strain>
    </source>
</reference>
<dbReference type="EMBL" id="CM010628">
    <property type="protein sequence ID" value="RID79485.1"/>
    <property type="molecule type" value="Genomic_DNA"/>
</dbReference>
<dbReference type="GO" id="GO:0008270">
    <property type="term" value="F:zinc ion binding"/>
    <property type="evidence" value="ECO:0007669"/>
    <property type="project" value="UniProtKB-KW"/>
</dbReference>